<dbReference type="AlphaFoldDB" id="A0A5R9J5E4"/>
<keyword evidence="3" id="KW-1185">Reference proteome</keyword>
<dbReference type="Proteomes" id="UP000305654">
    <property type="component" value="Unassembled WGS sequence"/>
</dbReference>
<feature type="transmembrane region" description="Helical" evidence="1">
    <location>
        <begin position="16"/>
        <end position="40"/>
    </location>
</feature>
<accession>A0A5R9J5E4</accession>
<evidence type="ECO:0000313" key="3">
    <source>
        <dbReference type="Proteomes" id="UP000305654"/>
    </source>
</evidence>
<evidence type="ECO:0008006" key="4">
    <source>
        <dbReference type="Google" id="ProtNLM"/>
    </source>
</evidence>
<proteinExistence type="predicted"/>
<gene>
    <name evidence="2" type="ORF">FE263_13185</name>
</gene>
<organism evidence="2 3">
    <name type="scientific">Lichenicoccus roseus</name>
    <dbReference type="NCBI Taxonomy" id="2683649"/>
    <lineage>
        <taxon>Bacteria</taxon>
        <taxon>Pseudomonadati</taxon>
        <taxon>Pseudomonadota</taxon>
        <taxon>Alphaproteobacteria</taxon>
        <taxon>Acetobacterales</taxon>
        <taxon>Acetobacteraceae</taxon>
        <taxon>Lichenicoccus</taxon>
    </lineage>
</organism>
<feature type="transmembrane region" description="Helical" evidence="1">
    <location>
        <begin position="114"/>
        <end position="136"/>
    </location>
</feature>
<name>A0A5R9J5E4_9PROT</name>
<keyword evidence="1" id="KW-0472">Membrane</keyword>
<sequence>MTGMQGGTSDQRRGKLAWTGFLVMAFVVLGLCGLFSTYAAQLPYQRALYAEARLDAARHAPDTAARLARLRDALGEDGAGAFDGSGDLDRQIDHAHDVLMQHFRQQGEDIALRLRIVLVVFTAAAALFGIMVVSVLR</sequence>
<keyword evidence="1" id="KW-1133">Transmembrane helix</keyword>
<keyword evidence="1" id="KW-0812">Transmembrane</keyword>
<protein>
    <recommendedName>
        <fullName evidence="4">DUF2937 family protein</fullName>
    </recommendedName>
</protein>
<evidence type="ECO:0000256" key="1">
    <source>
        <dbReference type="SAM" id="Phobius"/>
    </source>
</evidence>
<dbReference type="EMBL" id="VCDI01000004">
    <property type="protein sequence ID" value="TLU72073.1"/>
    <property type="molecule type" value="Genomic_DNA"/>
</dbReference>
<dbReference type="RefSeq" id="WP_138326479.1">
    <property type="nucleotide sequence ID" value="NZ_VCDI01000004.1"/>
</dbReference>
<evidence type="ECO:0000313" key="2">
    <source>
        <dbReference type="EMBL" id="TLU72073.1"/>
    </source>
</evidence>
<dbReference type="OrthoDB" id="9900327at2"/>
<reference evidence="2 3" key="1">
    <citation type="submission" date="2019-05" db="EMBL/GenBank/DDBJ databases">
        <authorList>
            <person name="Pankratov T."/>
            <person name="Grouzdev D."/>
        </authorList>
    </citation>
    <scope>NUCLEOTIDE SEQUENCE [LARGE SCALE GENOMIC DNA]</scope>
    <source>
        <strain evidence="2 3">KEBCLARHB70R</strain>
    </source>
</reference>
<comment type="caution">
    <text evidence="2">The sequence shown here is derived from an EMBL/GenBank/DDBJ whole genome shotgun (WGS) entry which is preliminary data.</text>
</comment>